<feature type="coiled-coil region" evidence="5">
    <location>
        <begin position="1733"/>
        <end position="1760"/>
    </location>
</feature>
<dbReference type="Pfam" id="PF03953">
    <property type="entry name" value="Tubulin_C"/>
    <property type="match status" value="1"/>
</dbReference>
<evidence type="ECO:0000256" key="3">
    <source>
        <dbReference type="ARBA" id="ARBA00022741"/>
    </source>
</evidence>
<dbReference type="Gene3D" id="3.40.50.150">
    <property type="entry name" value="Vaccinia Virus protein VP39"/>
    <property type="match status" value="1"/>
</dbReference>
<dbReference type="Gene3D" id="2.40.70.10">
    <property type="entry name" value="Acid Proteases"/>
    <property type="match status" value="2"/>
</dbReference>
<feature type="region of interest" description="Disordered" evidence="6">
    <location>
        <begin position="996"/>
        <end position="1059"/>
    </location>
</feature>
<dbReference type="PANTHER" id="PTHR11588">
    <property type="entry name" value="TUBULIN"/>
    <property type="match status" value="1"/>
</dbReference>
<dbReference type="CDD" id="cd05471">
    <property type="entry name" value="pepsin_like"/>
    <property type="match status" value="1"/>
</dbReference>
<dbReference type="InterPro" id="IPR023123">
    <property type="entry name" value="Tubulin_C"/>
</dbReference>
<dbReference type="PROSITE" id="PS51767">
    <property type="entry name" value="PEPTIDASE_A1"/>
    <property type="match status" value="1"/>
</dbReference>
<accession>A0A1Q9CFG8</accession>
<dbReference type="SUPFAM" id="SSF53335">
    <property type="entry name" value="S-adenosyl-L-methionine-dependent methyltransferases"/>
    <property type="match status" value="1"/>
</dbReference>
<dbReference type="Pfam" id="PF13578">
    <property type="entry name" value="Methyltransf_24"/>
    <property type="match status" value="1"/>
</dbReference>
<evidence type="ECO:0000259" key="7">
    <source>
        <dbReference type="PROSITE" id="PS51767"/>
    </source>
</evidence>
<dbReference type="SUPFAM" id="SSF50630">
    <property type="entry name" value="Acid proteases"/>
    <property type="match status" value="1"/>
</dbReference>
<evidence type="ECO:0000256" key="2">
    <source>
        <dbReference type="ARBA" id="ARBA00022701"/>
    </source>
</evidence>
<organism evidence="8 9">
    <name type="scientific">Symbiodinium microadriaticum</name>
    <name type="common">Dinoflagellate</name>
    <name type="synonym">Zooxanthella microadriatica</name>
    <dbReference type="NCBI Taxonomy" id="2951"/>
    <lineage>
        <taxon>Eukaryota</taxon>
        <taxon>Sar</taxon>
        <taxon>Alveolata</taxon>
        <taxon>Dinophyceae</taxon>
        <taxon>Suessiales</taxon>
        <taxon>Symbiodiniaceae</taxon>
        <taxon>Symbiodinium</taxon>
    </lineage>
</organism>
<dbReference type="InterPro" id="IPR018316">
    <property type="entry name" value="Tubulin/FtsZ_2-layer-sand-dom"/>
</dbReference>
<evidence type="ECO:0000256" key="5">
    <source>
        <dbReference type="SAM" id="Coils"/>
    </source>
</evidence>
<evidence type="ECO:0000313" key="8">
    <source>
        <dbReference type="EMBL" id="OLP81678.1"/>
    </source>
</evidence>
<dbReference type="CDD" id="cd02190">
    <property type="entry name" value="epsilon_tubulin"/>
    <property type="match status" value="1"/>
</dbReference>
<keyword evidence="3" id="KW-0547">Nucleotide-binding</keyword>
<dbReference type="InterPro" id="IPR034164">
    <property type="entry name" value="Pepsin-like_dom"/>
</dbReference>
<evidence type="ECO:0000256" key="1">
    <source>
        <dbReference type="ARBA" id="ARBA00009636"/>
    </source>
</evidence>
<dbReference type="FunFam" id="3.40.50.1440:FF:000017">
    <property type="entry name" value="Tubulin epsilon chain"/>
    <property type="match status" value="1"/>
</dbReference>
<feature type="compositionally biased region" description="Low complexity" evidence="6">
    <location>
        <begin position="1014"/>
        <end position="1023"/>
    </location>
</feature>
<dbReference type="InterPro" id="IPR004057">
    <property type="entry name" value="Epsilon_tubulin"/>
</dbReference>
<dbReference type="InterPro" id="IPR029063">
    <property type="entry name" value="SAM-dependent_MTases_sf"/>
</dbReference>
<dbReference type="SUPFAM" id="SSF52490">
    <property type="entry name" value="Tubulin nucleotide-binding domain-like"/>
    <property type="match status" value="1"/>
</dbReference>
<dbReference type="InterPro" id="IPR033121">
    <property type="entry name" value="PEPTIDASE_A1"/>
</dbReference>
<dbReference type="Gene3D" id="3.40.50.1440">
    <property type="entry name" value="Tubulin/FtsZ, GTPase domain"/>
    <property type="match status" value="1"/>
</dbReference>
<reference evidence="8 9" key="1">
    <citation type="submission" date="2016-02" db="EMBL/GenBank/DDBJ databases">
        <title>Genome analysis of coral dinoflagellate symbionts highlights evolutionary adaptations to a symbiotic lifestyle.</title>
        <authorList>
            <person name="Aranda M."/>
            <person name="Li Y."/>
            <person name="Liew Y.J."/>
            <person name="Baumgarten S."/>
            <person name="Simakov O."/>
            <person name="Wilson M."/>
            <person name="Piel J."/>
            <person name="Ashoor H."/>
            <person name="Bougouffa S."/>
            <person name="Bajic V.B."/>
            <person name="Ryu T."/>
            <person name="Ravasi T."/>
            <person name="Bayer T."/>
            <person name="Micklem G."/>
            <person name="Kim H."/>
            <person name="Bhak J."/>
            <person name="Lajeunesse T.C."/>
            <person name="Voolstra C.R."/>
        </authorList>
    </citation>
    <scope>NUCLEOTIDE SEQUENCE [LARGE SCALE GENOMIC DNA]</scope>
    <source>
        <strain evidence="8 9">CCMP2467</strain>
    </source>
</reference>
<dbReference type="InterPro" id="IPR021109">
    <property type="entry name" value="Peptidase_aspartic_dom_sf"/>
</dbReference>
<dbReference type="InterPro" id="IPR017975">
    <property type="entry name" value="Tubulin_CS"/>
</dbReference>
<dbReference type="InterPro" id="IPR036525">
    <property type="entry name" value="Tubulin/FtsZ_GTPase_sf"/>
</dbReference>
<feature type="domain" description="Peptidase A1" evidence="7">
    <location>
        <begin position="1"/>
        <end position="331"/>
    </location>
</feature>
<dbReference type="GO" id="GO:0007017">
    <property type="term" value="P:microtubule-based process"/>
    <property type="evidence" value="ECO:0007669"/>
    <property type="project" value="InterPro"/>
</dbReference>
<dbReference type="GO" id="GO:0005525">
    <property type="term" value="F:GTP binding"/>
    <property type="evidence" value="ECO:0007669"/>
    <property type="project" value="UniProtKB-KW"/>
</dbReference>
<keyword evidence="5" id="KW-0175">Coiled coil</keyword>
<dbReference type="EMBL" id="LSRX01001258">
    <property type="protein sequence ID" value="OLP81678.1"/>
    <property type="molecule type" value="Genomic_DNA"/>
</dbReference>
<keyword evidence="4" id="KW-0342">GTP-binding</keyword>
<dbReference type="SMART" id="SM00865">
    <property type="entry name" value="Tubulin_C"/>
    <property type="match status" value="1"/>
</dbReference>
<name>A0A1Q9CFG8_SYMMI</name>
<keyword evidence="2" id="KW-0493">Microtubule</keyword>
<evidence type="ECO:0000256" key="6">
    <source>
        <dbReference type="SAM" id="MobiDB-lite"/>
    </source>
</evidence>
<dbReference type="Proteomes" id="UP000186817">
    <property type="component" value="Unassembled WGS sequence"/>
</dbReference>
<comment type="similarity">
    <text evidence="1">Belongs to the tubulin family.</text>
</comment>
<dbReference type="InterPro" id="IPR000217">
    <property type="entry name" value="Tubulin"/>
</dbReference>
<dbReference type="SMART" id="SM00864">
    <property type="entry name" value="Tubulin"/>
    <property type="match status" value="1"/>
</dbReference>
<dbReference type="OrthoDB" id="1662883at2759"/>
<dbReference type="GO" id="GO:0005874">
    <property type="term" value="C:microtubule"/>
    <property type="evidence" value="ECO:0007669"/>
    <property type="project" value="UniProtKB-KW"/>
</dbReference>
<gene>
    <name evidence="8" type="primary">Tube1</name>
    <name evidence="8" type="ORF">AK812_SmicGene37747</name>
</gene>
<sequence>MLVAQRTARQLALEDGTPLRPGDERDTTTITYGTGKLTGEYIRDMLCLRKGRGAAVAESSLCLQVDFLGVTQESRFPFTELPFDGIFGLGLGGLSAGPSFNFVNSLVAAPQTVRNPTFAFFLRNLDAEEDSEITFGGYRRDRLEGEVTWLPVPKQEADEKGYWLVAMRDIYVEDKALNLCTAAGCQVAMDTGTALMMGPRRAVGQLLTALGDCKQLVSGYRACSNTSSLNSHGFRRMERLVSGCRPRRAAGTPGSLLAVPVLLAAWAVCTRTFAATGALLKDLQAVYCIRRRRRAELDKAIGRLSLPDHVPIRQWEAVDGFNLQDDILEIVDSGVVEPAALPRILVKEDWRKMWRETRRWRHVRRSREAPGKKHGGWLRQLDLTRGSLGQGLSQLQVWADIEREAKSPDAVYLVVEETCMFLPNLDARLLEERLQSLPDDWEIACLAGTDLLGNNPDTDLEQVQAHNVAPGVKRLHPWFRIGPAYFITAAGARKALRTCTPLRWRLDCQLVGRFASTHFGEDVTNRLFAATQNLRGYWLSPPLATKRAPRQGVAEVDLTEGLDAVVAWSMRLTDKPLPKGSIAHIWHPDREIEGHTNMVPEAIEVMNGLAAAEGVKTICEVGFNAGHSALRWLTYSSAKVLSFDLGDHPYSRPAAMWLASQFPERLELIWGDSLATVPEFHRRKPGVQCELIFIDGGHSYDCAIRDLKNLAGLANLKNNRILLDDTFLDDVRRAWDEMLEMGYVEELQSFSGEIEVGSYGFTVGMYTERVGQCGNQIGCRFWDLVLREHAFVSKTAVYDAALSSFFRNVDTRHANLPSLPVGDQIRTLKARCLLVDMEEGVVNSLLTGPLADLFDARQRITDVSGAGNNWAHGYHVYGPTYRESIEEKVRKAAEQCDSLQCFLLLHSLGGGTGSGLGTYILEALEDYMPEVFRFVSCVCPSRDDDVVTSPYNTILAMRPLIEAAHCVLPTSNDALAGICNQISARDAGEDAAQATLIDLPQDERQGGRRPPRPSRTSRTASAPPRKRDAEAVVEAAMLHEAPVPRSAGERRPRSAGAERPFDRMNSLVAHLLNNLTSSMRFEGSLNLDLNEITMNLVPFPRMHFLLASMSPLYFGKDPRLVSRGFHQMFSDVVTQGHQLMNVDPRGSTYMALAFLVRGSASIADVNRNIGQLRKKLKLLPFNEDAFKIGLCKVAPRGLPYSVLHLGNTCAAHQMFSHTVKDFSRLYSRKAHVHHYTNFMEREEFDQAFETVNSLIKDYIHLDMLHETPTSCYPEAAAHNSASMLLAPSSWASATGQCPPGPSFVPISSDGEVLRPADKRPIPSIRFELLTADGGTFSFVLEPKDFAEVKGTDCVFAFQPVDLPPNLGPMWVFGQTALRIFVRYDVQGPVLWHERLVLSHFRDDEYAVATPDSDVFIEQLSEENVDLRGVRPRGPGGGLPVGVRASQVYLLPAFTAVQKAALVAEGVRLVDEERRAIQALDVNAGAARVGGAVAPANVAAVGVTAPQSFEPGALYWLAAEKAGNYSYGEVVPGVADVATPGAKAVHITPEGVSIFVECVRGCDREAFLRKPGGNEPRTLLLRIDALGKAETTLKEAASCSVEKKMLWELTGPRTARWCMSYLVTENLGLEGHHERFRQVCRIDASSWGVAEHFNLSMVVKYAILNDQLNAVNLLSLEVIFRRLQTIEYSYAEKARELESRSVGGRLSLEEQQVFGGVTRLASTLMICPELLEHVKAETEREATLAKNLRKAREERELARRKKGPKGGSDD</sequence>
<dbReference type="PRINTS" id="PR01519">
    <property type="entry name" value="EPSLNTUBULIN"/>
</dbReference>
<protein>
    <submittedName>
        <fullName evidence="8">Tubulin epsilon chain</fullName>
    </submittedName>
</protein>
<dbReference type="Gene3D" id="1.10.287.600">
    <property type="entry name" value="Helix hairpin bin"/>
    <property type="match status" value="1"/>
</dbReference>
<dbReference type="Pfam" id="PF00091">
    <property type="entry name" value="Tubulin"/>
    <property type="match status" value="1"/>
</dbReference>
<dbReference type="InterPro" id="IPR008280">
    <property type="entry name" value="Tub_FtsZ_C"/>
</dbReference>
<keyword evidence="9" id="KW-1185">Reference proteome</keyword>
<dbReference type="InterPro" id="IPR003008">
    <property type="entry name" value="Tubulin_FtsZ_GTPase"/>
</dbReference>
<evidence type="ECO:0000313" key="9">
    <source>
        <dbReference type="Proteomes" id="UP000186817"/>
    </source>
</evidence>
<dbReference type="PRINTS" id="PR01161">
    <property type="entry name" value="TUBULIN"/>
</dbReference>
<dbReference type="SUPFAM" id="SSF55307">
    <property type="entry name" value="Tubulin C-terminal domain-like"/>
    <property type="match status" value="1"/>
</dbReference>
<dbReference type="PROSITE" id="PS00227">
    <property type="entry name" value="TUBULIN"/>
    <property type="match status" value="1"/>
</dbReference>
<proteinExistence type="inferred from homology"/>
<dbReference type="Pfam" id="PF00026">
    <property type="entry name" value="Asp"/>
    <property type="match status" value="1"/>
</dbReference>
<evidence type="ECO:0000256" key="4">
    <source>
        <dbReference type="ARBA" id="ARBA00023134"/>
    </source>
</evidence>
<comment type="caution">
    <text evidence="8">The sequence shown here is derived from an EMBL/GenBank/DDBJ whole genome shotgun (WGS) entry which is preliminary data.</text>
</comment>